<evidence type="ECO:0000256" key="1">
    <source>
        <dbReference type="SAM" id="Coils"/>
    </source>
</evidence>
<keyword evidence="2" id="KW-1185">Reference proteome</keyword>
<organism evidence="2 3">
    <name type="scientific">Drosophila kikkawai</name>
    <name type="common">Fruit fly</name>
    <dbReference type="NCBI Taxonomy" id="30033"/>
    <lineage>
        <taxon>Eukaryota</taxon>
        <taxon>Metazoa</taxon>
        <taxon>Ecdysozoa</taxon>
        <taxon>Arthropoda</taxon>
        <taxon>Hexapoda</taxon>
        <taxon>Insecta</taxon>
        <taxon>Pterygota</taxon>
        <taxon>Neoptera</taxon>
        <taxon>Endopterygota</taxon>
        <taxon>Diptera</taxon>
        <taxon>Brachycera</taxon>
        <taxon>Muscomorpha</taxon>
        <taxon>Ephydroidea</taxon>
        <taxon>Drosophilidae</taxon>
        <taxon>Drosophila</taxon>
        <taxon>Sophophora</taxon>
    </lineage>
</organism>
<evidence type="ECO:0000313" key="3">
    <source>
        <dbReference type="RefSeq" id="XP_017025513.1"/>
    </source>
</evidence>
<reference evidence="2" key="1">
    <citation type="submission" date="2025-05" db="UniProtKB">
        <authorList>
            <consortium name="RefSeq"/>
        </authorList>
    </citation>
    <scope>NUCLEOTIDE SEQUENCE [LARGE SCALE GENOMIC DNA]</scope>
    <source>
        <strain evidence="2">14028-0561.14</strain>
    </source>
</reference>
<feature type="coiled-coil region" evidence="1">
    <location>
        <begin position="37"/>
        <end position="64"/>
    </location>
</feature>
<dbReference type="AlphaFoldDB" id="A0A6P4ISS5"/>
<protein>
    <submittedName>
        <fullName evidence="3">Uncharacterized protein</fullName>
    </submittedName>
</protein>
<dbReference type="OrthoDB" id="7883414at2759"/>
<proteinExistence type="predicted"/>
<gene>
    <name evidence="3" type="primary">LOC108076972</name>
</gene>
<sequence length="137" mass="15179">MSRGMAMGFARLINPGVVLHPELQQKIAVFEAMGAERSQLESDLGRLRRKQEETEDNLADALAEDEFQCNLHGQEYTGPGEEELQDILKRHLGGIIEKLAAKYERIIYLDGDIRKLKGTIEKAIAVANEESAAAASQ</sequence>
<accession>A0A6P4ISS5</accession>
<dbReference type="GeneID" id="108076972"/>
<reference evidence="3" key="2">
    <citation type="submission" date="2025-08" db="UniProtKB">
        <authorList>
            <consortium name="RefSeq"/>
        </authorList>
    </citation>
    <scope>IDENTIFICATION</scope>
    <source>
        <strain evidence="3">14028-0561.14</strain>
        <tissue evidence="3">Whole fly</tissue>
    </source>
</reference>
<dbReference type="Gene3D" id="1.10.287.510">
    <property type="entry name" value="Helix hairpin bin"/>
    <property type="match status" value="1"/>
</dbReference>
<evidence type="ECO:0000313" key="2">
    <source>
        <dbReference type="Proteomes" id="UP001652661"/>
    </source>
</evidence>
<name>A0A6P4ISS5_DROKI</name>
<dbReference type="Proteomes" id="UP001652661">
    <property type="component" value="Chromosome 2L"/>
</dbReference>
<keyword evidence="1" id="KW-0175">Coiled coil</keyword>
<dbReference type="RefSeq" id="XP_017025513.1">
    <property type="nucleotide sequence ID" value="XM_017170024.3"/>
</dbReference>